<dbReference type="RefSeq" id="WP_368572984.1">
    <property type="nucleotide sequence ID" value="NZ_JBDLOU010000018.1"/>
</dbReference>
<evidence type="ECO:0000313" key="5">
    <source>
        <dbReference type="EMBL" id="MEX3738770.1"/>
    </source>
</evidence>
<dbReference type="SMART" id="SM00382">
    <property type="entry name" value="AAA"/>
    <property type="match status" value="1"/>
</dbReference>
<gene>
    <name evidence="5" type="ORF">ABFW12_11075</name>
</gene>
<proteinExistence type="predicted"/>
<evidence type="ECO:0000256" key="2">
    <source>
        <dbReference type="ARBA" id="ARBA00022741"/>
    </source>
</evidence>
<name>A0ABV3VEV4_9MYCO</name>
<evidence type="ECO:0000256" key="3">
    <source>
        <dbReference type="ARBA" id="ARBA00022840"/>
    </source>
</evidence>
<comment type="caution">
    <text evidence="5">The sequence shown here is derived from an EMBL/GenBank/DDBJ whole genome shotgun (WGS) entry which is preliminary data.</text>
</comment>
<reference evidence="5 6" key="1">
    <citation type="submission" date="2024-04" db="EMBL/GenBank/DDBJ databases">
        <title>Genomic Markers of Mycobacteria.</title>
        <authorList>
            <person name="Soliman M.S."/>
            <person name="Elkholy A."/>
            <person name="Soliman N.S."/>
            <person name="Abbas A."/>
            <person name="Khayrat S."/>
            <person name="Shawky S."/>
        </authorList>
    </citation>
    <scope>NUCLEOTIDE SEQUENCE [LARGE SCALE GENOMIC DNA]</scope>
    <source>
        <strain evidence="5 6">Egy-CU-AM5</strain>
    </source>
</reference>
<dbReference type="InterPro" id="IPR003439">
    <property type="entry name" value="ABC_transporter-like_ATP-bd"/>
</dbReference>
<evidence type="ECO:0000259" key="4">
    <source>
        <dbReference type="PROSITE" id="PS50893"/>
    </source>
</evidence>
<feature type="domain" description="ABC transporter" evidence="4">
    <location>
        <begin position="18"/>
        <end position="258"/>
    </location>
</feature>
<evidence type="ECO:0000313" key="6">
    <source>
        <dbReference type="Proteomes" id="UP001558474"/>
    </source>
</evidence>
<dbReference type="Proteomes" id="UP001558474">
    <property type="component" value="Unassembled WGS sequence"/>
</dbReference>
<keyword evidence="1" id="KW-0813">Transport</keyword>
<dbReference type="InterPro" id="IPR003593">
    <property type="entry name" value="AAA+_ATPase"/>
</dbReference>
<dbReference type="InterPro" id="IPR017871">
    <property type="entry name" value="ABC_transporter-like_CS"/>
</dbReference>
<evidence type="ECO:0000256" key="1">
    <source>
        <dbReference type="ARBA" id="ARBA00022448"/>
    </source>
</evidence>
<accession>A0ABV3VEV4</accession>
<keyword evidence="6" id="KW-1185">Reference proteome</keyword>
<protein>
    <submittedName>
        <fullName evidence="5">ABC transporter ATP-binding protein</fullName>
    </submittedName>
</protein>
<dbReference type="EMBL" id="JBDLOU010000018">
    <property type="protein sequence ID" value="MEX3738770.1"/>
    <property type="molecule type" value="Genomic_DNA"/>
</dbReference>
<organism evidence="5 6">
    <name type="scientific">Mycolicibacterium porcinum</name>
    <dbReference type="NCBI Taxonomy" id="39693"/>
    <lineage>
        <taxon>Bacteria</taxon>
        <taxon>Bacillati</taxon>
        <taxon>Actinomycetota</taxon>
        <taxon>Actinomycetes</taxon>
        <taxon>Mycobacteriales</taxon>
        <taxon>Mycobacteriaceae</taxon>
        <taxon>Mycolicibacterium</taxon>
    </lineage>
</organism>
<dbReference type="PROSITE" id="PS50893">
    <property type="entry name" value="ABC_TRANSPORTER_2"/>
    <property type="match status" value="1"/>
</dbReference>
<sequence>MTQASVAESAADTVGVKIRARGLHKEFPHIGKGVKGAPAVTEVLRTFDLDIRDGEFLALLGPSGCGKSTFLNLLAGLESYDSGELLLDGSPVRGVSKNVGVVFQSYALFPWLSVQKNVEVGLKVRSIPSDERHKTSQRILKTVGLENFAHHLPHRLSGGMRQRVAIARSLAYDPEVLVLDEPFAALDAQTREFLQNELLRIWESGARKKTILFVTHSIDEAIFLSDRIAVMTKRPGSVKDLIDVSLPRPRDDDSRASAEFGRIRGQVAQILKEEVEVGDN</sequence>
<keyword evidence="3 5" id="KW-0067">ATP-binding</keyword>
<dbReference type="Pfam" id="PF00005">
    <property type="entry name" value="ABC_tran"/>
    <property type="match status" value="1"/>
</dbReference>
<dbReference type="InterPro" id="IPR050166">
    <property type="entry name" value="ABC_transporter_ATP-bind"/>
</dbReference>
<dbReference type="Gene3D" id="3.40.50.300">
    <property type="entry name" value="P-loop containing nucleotide triphosphate hydrolases"/>
    <property type="match status" value="1"/>
</dbReference>
<keyword evidence="2" id="KW-0547">Nucleotide-binding</keyword>
<dbReference type="CDD" id="cd03293">
    <property type="entry name" value="ABC_NrtD_SsuB_transporters"/>
    <property type="match status" value="1"/>
</dbReference>
<dbReference type="PANTHER" id="PTHR42788:SF13">
    <property type="entry name" value="ALIPHATIC SULFONATES IMPORT ATP-BINDING PROTEIN SSUB"/>
    <property type="match status" value="1"/>
</dbReference>
<dbReference type="SUPFAM" id="SSF52540">
    <property type="entry name" value="P-loop containing nucleoside triphosphate hydrolases"/>
    <property type="match status" value="1"/>
</dbReference>
<dbReference type="PANTHER" id="PTHR42788">
    <property type="entry name" value="TAURINE IMPORT ATP-BINDING PROTEIN-RELATED"/>
    <property type="match status" value="1"/>
</dbReference>
<dbReference type="PROSITE" id="PS00211">
    <property type="entry name" value="ABC_TRANSPORTER_1"/>
    <property type="match status" value="1"/>
</dbReference>
<dbReference type="GO" id="GO:0005524">
    <property type="term" value="F:ATP binding"/>
    <property type="evidence" value="ECO:0007669"/>
    <property type="project" value="UniProtKB-KW"/>
</dbReference>
<dbReference type="InterPro" id="IPR027417">
    <property type="entry name" value="P-loop_NTPase"/>
</dbReference>